<name>A0A5F1YZL2_9LEPT</name>
<keyword evidence="2" id="KW-0812">Transmembrane</keyword>
<accession>A0A5F1YZL2</accession>
<protein>
    <submittedName>
        <fullName evidence="3">Uncharacterized protein</fullName>
    </submittedName>
</protein>
<feature type="coiled-coil region" evidence="1">
    <location>
        <begin position="165"/>
        <end position="192"/>
    </location>
</feature>
<dbReference type="EMBL" id="RQFA01000072">
    <property type="protein sequence ID" value="TGK29467.1"/>
    <property type="molecule type" value="Genomic_DNA"/>
</dbReference>
<keyword evidence="1" id="KW-0175">Coiled coil</keyword>
<evidence type="ECO:0000256" key="1">
    <source>
        <dbReference type="SAM" id="Coils"/>
    </source>
</evidence>
<feature type="transmembrane region" description="Helical" evidence="2">
    <location>
        <begin position="42"/>
        <end position="60"/>
    </location>
</feature>
<reference evidence="3" key="1">
    <citation type="journal article" date="2019" name="PLoS Negl. Trop. Dis.">
        <title>Revisiting the worldwide diversity of Leptospira species in the environment.</title>
        <authorList>
            <person name="Vincent A.T."/>
            <person name="Schiettekatte O."/>
            <person name="Bourhy P."/>
            <person name="Veyrier F.J."/>
            <person name="Picardeau M."/>
        </authorList>
    </citation>
    <scope>NUCLEOTIDE SEQUENCE [LARGE SCALE GENOMIC DNA]</scope>
    <source>
        <strain evidence="3">201800299</strain>
    </source>
</reference>
<evidence type="ECO:0000256" key="2">
    <source>
        <dbReference type="SAM" id="Phobius"/>
    </source>
</evidence>
<proteinExistence type="predicted"/>
<dbReference type="AlphaFoldDB" id="A0A5F1YZL2"/>
<keyword evidence="2" id="KW-1133">Transmembrane helix</keyword>
<dbReference type="Proteomes" id="UP000298277">
    <property type="component" value="Unassembled WGS sequence"/>
</dbReference>
<dbReference type="OrthoDB" id="344083at2"/>
<keyword evidence="2" id="KW-0472">Membrane</keyword>
<evidence type="ECO:0000313" key="4">
    <source>
        <dbReference type="Proteomes" id="UP000298277"/>
    </source>
</evidence>
<evidence type="ECO:0000313" key="3">
    <source>
        <dbReference type="EMBL" id="TGK29467.1"/>
    </source>
</evidence>
<sequence>MAIRILFYSFFVSIAIFTGIAFWAPDFLQWETLEWIYGKRTFFLFTFIFLVSVFLIYVIYRKARKGVHHSKSKTELHLRESLDEIVQDNQSLFSFLKAATDDLEKRLESKKREFPPEYFSACSAEFVKLTREFDSSSEIFRDIPLAPEEDDPKSKKERNFRIFEYSDLINRHRKLSKSLEKLREDVSRLREKVNGR</sequence>
<dbReference type="RefSeq" id="WP_135591647.1">
    <property type="nucleotide sequence ID" value="NZ_RQEZ01000053.1"/>
</dbReference>
<organism evidence="3 4">
    <name type="scientific">Leptospira gomenensis</name>
    <dbReference type="NCBI Taxonomy" id="2484974"/>
    <lineage>
        <taxon>Bacteria</taxon>
        <taxon>Pseudomonadati</taxon>
        <taxon>Spirochaetota</taxon>
        <taxon>Spirochaetia</taxon>
        <taxon>Leptospirales</taxon>
        <taxon>Leptospiraceae</taxon>
        <taxon>Leptospira</taxon>
    </lineage>
</organism>
<keyword evidence="4" id="KW-1185">Reference proteome</keyword>
<comment type="caution">
    <text evidence="3">The sequence shown here is derived from an EMBL/GenBank/DDBJ whole genome shotgun (WGS) entry which is preliminary data.</text>
</comment>
<feature type="transmembrane region" description="Helical" evidence="2">
    <location>
        <begin position="5"/>
        <end position="22"/>
    </location>
</feature>
<gene>
    <name evidence="3" type="ORF">EHQ17_15960</name>
</gene>